<dbReference type="EMBL" id="JAQNDO010000001">
    <property type="protein sequence ID" value="MDC0742942.1"/>
    <property type="molecule type" value="Genomic_DNA"/>
</dbReference>
<keyword evidence="1 2" id="KW-0378">Hydrolase</keyword>
<dbReference type="PROSITE" id="PS51462">
    <property type="entry name" value="NUDIX"/>
    <property type="match status" value="1"/>
</dbReference>
<dbReference type="InterPro" id="IPR000086">
    <property type="entry name" value="NUDIX_hydrolase_dom"/>
</dbReference>
<evidence type="ECO:0000256" key="2">
    <source>
        <dbReference type="RuleBase" id="RU003476"/>
    </source>
</evidence>
<dbReference type="InterPro" id="IPR020476">
    <property type="entry name" value="Nudix_hydrolase"/>
</dbReference>
<sequence length="243" mass="27087">MSETLLKPITAERQPARGWQVRVNGALLQDVSLLILEHGDIGTLTYGDTPAGYDSWAFRHACGGVVILPFCFIDDALVVGLVREHRFNQGGDVWNAPRGFLERGESAEDGAIRELSEETGYEFSGRGLVSLPGPRGNPNSAFFDTRSEDRGMAFFALEVSRDELERDEKGYVFREGRVDRSEAALQHRVAEQIGDVHFLRWEEAACVGDMFTNAIVARLLAWLRSHDERGGAQTRIDPRPPRS</sequence>
<name>A0ABT5ENJ7_9BACT</name>
<proteinExistence type="inferred from homology"/>
<dbReference type="InterPro" id="IPR015797">
    <property type="entry name" value="NUDIX_hydrolase-like_dom_sf"/>
</dbReference>
<evidence type="ECO:0000313" key="4">
    <source>
        <dbReference type="EMBL" id="MDC0742942.1"/>
    </source>
</evidence>
<dbReference type="Gene3D" id="3.90.79.10">
    <property type="entry name" value="Nucleoside Triphosphate Pyrophosphohydrolase"/>
    <property type="match status" value="1"/>
</dbReference>
<dbReference type="RefSeq" id="WP_271918308.1">
    <property type="nucleotide sequence ID" value="NZ_JAQNDO010000001.1"/>
</dbReference>
<reference evidence="4 5" key="1">
    <citation type="submission" date="2022-11" db="EMBL/GenBank/DDBJ databases">
        <title>Minimal conservation of predation-associated metabolite biosynthetic gene clusters underscores biosynthetic potential of Myxococcota including descriptions for ten novel species: Archangium lansinium sp. nov., Myxococcus landrumus sp. nov., Nannocystis bai.</title>
        <authorList>
            <person name="Ahearne A."/>
            <person name="Stevens C."/>
            <person name="Dowd S."/>
        </authorList>
    </citation>
    <scope>NUCLEOTIDE SEQUENCE [LARGE SCALE GENOMIC DNA]</scope>
    <source>
        <strain evidence="4 5">RJM3</strain>
    </source>
</reference>
<feature type="domain" description="Nudix hydrolase" evidence="3">
    <location>
        <begin position="57"/>
        <end position="224"/>
    </location>
</feature>
<accession>A0ABT5ENJ7</accession>
<comment type="similarity">
    <text evidence="2">Belongs to the Nudix hydrolase family.</text>
</comment>
<comment type="caution">
    <text evidence="4">The sequence shown here is derived from an EMBL/GenBank/DDBJ whole genome shotgun (WGS) entry which is preliminary data.</text>
</comment>
<keyword evidence="5" id="KW-1185">Reference proteome</keyword>
<dbReference type="InterPro" id="IPR020084">
    <property type="entry name" value="NUDIX_hydrolase_CS"/>
</dbReference>
<dbReference type="Pfam" id="PF00293">
    <property type="entry name" value="NUDIX"/>
    <property type="match status" value="1"/>
</dbReference>
<protein>
    <submittedName>
        <fullName evidence="4">NUDIX domain-containing protein</fullName>
    </submittedName>
</protein>
<organism evidence="4 5">
    <name type="scientific">Polyangium mundeleinium</name>
    <dbReference type="NCBI Taxonomy" id="2995306"/>
    <lineage>
        <taxon>Bacteria</taxon>
        <taxon>Pseudomonadati</taxon>
        <taxon>Myxococcota</taxon>
        <taxon>Polyangia</taxon>
        <taxon>Polyangiales</taxon>
        <taxon>Polyangiaceae</taxon>
        <taxon>Polyangium</taxon>
    </lineage>
</organism>
<gene>
    <name evidence="4" type="ORF">POL67_16450</name>
</gene>
<evidence type="ECO:0000259" key="3">
    <source>
        <dbReference type="PROSITE" id="PS51462"/>
    </source>
</evidence>
<evidence type="ECO:0000256" key="1">
    <source>
        <dbReference type="ARBA" id="ARBA00022801"/>
    </source>
</evidence>
<dbReference type="PRINTS" id="PR00502">
    <property type="entry name" value="NUDIXFAMILY"/>
</dbReference>
<evidence type="ECO:0000313" key="5">
    <source>
        <dbReference type="Proteomes" id="UP001221411"/>
    </source>
</evidence>
<dbReference type="SUPFAM" id="SSF55811">
    <property type="entry name" value="Nudix"/>
    <property type="match status" value="1"/>
</dbReference>
<dbReference type="PROSITE" id="PS00893">
    <property type="entry name" value="NUDIX_BOX"/>
    <property type="match status" value="1"/>
</dbReference>
<dbReference type="Proteomes" id="UP001221411">
    <property type="component" value="Unassembled WGS sequence"/>
</dbReference>